<dbReference type="Pfam" id="PF14579">
    <property type="entry name" value="HHH_6"/>
    <property type="match status" value="1"/>
</dbReference>
<evidence type="ECO:0000256" key="4">
    <source>
        <dbReference type="ARBA" id="ARBA00022490"/>
    </source>
</evidence>
<gene>
    <name evidence="11" type="primary">dnaE</name>
    <name evidence="11" type="ORF">F3N42_02080</name>
</gene>
<evidence type="ECO:0000256" key="1">
    <source>
        <dbReference type="ARBA" id="ARBA00004496"/>
    </source>
</evidence>
<dbReference type="Proteomes" id="UP000325372">
    <property type="component" value="Unassembled WGS sequence"/>
</dbReference>
<evidence type="ECO:0000256" key="2">
    <source>
        <dbReference type="ARBA" id="ARBA00012417"/>
    </source>
</evidence>
<evidence type="ECO:0000256" key="5">
    <source>
        <dbReference type="ARBA" id="ARBA00022679"/>
    </source>
</evidence>
<dbReference type="PANTHER" id="PTHR32294:SF0">
    <property type="entry name" value="DNA POLYMERASE III SUBUNIT ALPHA"/>
    <property type="match status" value="1"/>
</dbReference>
<evidence type="ECO:0000256" key="8">
    <source>
        <dbReference type="ARBA" id="ARBA00022932"/>
    </source>
</evidence>
<dbReference type="GO" id="GO:0005737">
    <property type="term" value="C:cytoplasm"/>
    <property type="evidence" value="ECO:0007669"/>
    <property type="project" value="UniProtKB-SubCell"/>
</dbReference>
<keyword evidence="5 11" id="KW-0808">Transferase</keyword>
<evidence type="ECO:0000256" key="9">
    <source>
        <dbReference type="ARBA" id="ARBA00049244"/>
    </source>
</evidence>
<keyword evidence="4" id="KW-0963">Cytoplasm</keyword>
<dbReference type="RefSeq" id="WP_150862732.1">
    <property type="nucleotide sequence ID" value="NZ_VYXP01000002.1"/>
</dbReference>
<dbReference type="Pfam" id="PF20914">
    <property type="entry name" value="DNA_pol_IIIA_C"/>
    <property type="match status" value="1"/>
</dbReference>
<dbReference type="CDD" id="cd04485">
    <property type="entry name" value="DnaE_OBF"/>
    <property type="match status" value="1"/>
</dbReference>
<dbReference type="Gene3D" id="1.10.150.870">
    <property type="match status" value="1"/>
</dbReference>
<keyword evidence="8" id="KW-0239">DNA-directed DNA polymerase</keyword>
<dbReference type="Gene3D" id="3.20.20.140">
    <property type="entry name" value="Metal-dependent hydrolases"/>
    <property type="match status" value="1"/>
</dbReference>
<keyword evidence="6 11" id="KW-0548">Nucleotidyltransferase</keyword>
<evidence type="ECO:0000313" key="11">
    <source>
        <dbReference type="EMBL" id="KAA9133171.1"/>
    </source>
</evidence>
<dbReference type="Pfam" id="PF01336">
    <property type="entry name" value="tRNA_anti-codon"/>
    <property type="match status" value="1"/>
</dbReference>
<dbReference type="InterPro" id="IPR049821">
    <property type="entry name" value="PolIIIA_DnaE1_PHP"/>
</dbReference>
<comment type="subcellular location">
    <subcellularLocation>
        <location evidence="1">Cytoplasm</location>
    </subcellularLocation>
</comment>
<proteinExistence type="predicted"/>
<dbReference type="GO" id="GO:0003676">
    <property type="term" value="F:nucleic acid binding"/>
    <property type="evidence" value="ECO:0007669"/>
    <property type="project" value="InterPro"/>
</dbReference>
<accession>A0A5N0TEY3</accession>
<evidence type="ECO:0000259" key="10">
    <source>
        <dbReference type="SMART" id="SM00481"/>
    </source>
</evidence>
<dbReference type="EC" id="2.7.7.7" evidence="2"/>
<dbReference type="SUPFAM" id="SSF160975">
    <property type="entry name" value="AF1531-like"/>
    <property type="match status" value="1"/>
</dbReference>
<protein>
    <recommendedName>
        <fullName evidence="3">DNA polymerase III subunit alpha</fullName>
        <ecNumber evidence="2">2.7.7.7</ecNumber>
    </recommendedName>
</protein>
<dbReference type="InterPro" id="IPR048472">
    <property type="entry name" value="DNA_pol_IIIA_C"/>
</dbReference>
<feature type="domain" description="Polymerase/histidinol phosphatase N-terminal" evidence="10">
    <location>
        <begin position="6"/>
        <end position="73"/>
    </location>
</feature>
<keyword evidence="7" id="KW-0235">DNA replication</keyword>
<comment type="catalytic activity">
    <reaction evidence="9">
        <text>DNA(n) + a 2'-deoxyribonucleoside 5'-triphosphate = DNA(n+1) + diphosphate</text>
        <dbReference type="Rhea" id="RHEA:22508"/>
        <dbReference type="Rhea" id="RHEA-COMP:17339"/>
        <dbReference type="Rhea" id="RHEA-COMP:17340"/>
        <dbReference type="ChEBI" id="CHEBI:33019"/>
        <dbReference type="ChEBI" id="CHEBI:61560"/>
        <dbReference type="ChEBI" id="CHEBI:173112"/>
        <dbReference type="EC" id="2.7.7.7"/>
    </reaction>
</comment>
<dbReference type="Pfam" id="PF07733">
    <property type="entry name" value="DNA_pol3_alpha"/>
    <property type="match status" value="1"/>
</dbReference>
<dbReference type="InterPro" id="IPR003141">
    <property type="entry name" value="Pol/His_phosphatase_N"/>
</dbReference>
<dbReference type="InterPro" id="IPR004805">
    <property type="entry name" value="DnaE2/DnaE/PolC"/>
</dbReference>
<dbReference type="InterPro" id="IPR004013">
    <property type="entry name" value="PHP_dom"/>
</dbReference>
<reference evidence="11 12" key="1">
    <citation type="submission" date="2019-09" db="EMBL/GenBank/DDBJ databases">
        <title>Wenzhouxiangella sp. Genome sequencing and assembly.</title>
        <authorList>
            <person name="Zhang R."/>
        </authorList>
    </citation>
    <scope>NUCLEOTIDE SEQUENCE [LARGE SCALE GENOMIC DNA]</scope>
    <source>
        <strain evidence="11 12">W260</strain>
    </source>
</reference>
<dbReference type="EMBL" id="VYXP01000002">
    <property type="protein sequence ID" value="KAA9133171.1"/>
    <property type="molecule type" value="Genomic_DNA"/>
</dbReference>
<dbReference type="Gene3D" id="1.10.10.1600">
    <property type="entry name" value="Bacterial DNA polymerase III alpha subunit, thumb domain"/>
    <property type="match status" value="1"/>
</dbReference>
<dbReference type="InterPro" id="IPR040982">
    <property type="entry name" value="DNA_pol3_finger"/>
</dbReference>
<dbReference type="InterPro" id="IPR004365">
    <property type="entry name" value="NA-bd_OB_tRNA"/>
</dbReference>
<dbReference type="SMART" id="SM00481">
    <property type="entry name" value="POLIIIAc"/>
    <property type="match status" value="1"/>
</dbReference>
<dbReference type="GO" id="GO:0003887">
    <property type="term" value="F:DNA-directed DNA polymerase activity"/>
    <property type="evidence" value="ECO:0007669"/>
    <property type="project" value="UniProtKB-KW"/>
</dbReference>
<evidence type="ECO:0000313" key="12">
    <source>
        <dbReference type="Proteomes" id="UP000325372"/>
    </source>
</evidence>
<dbReference type="Pfam" id="PF17657">
    <property type="entry name" value="DNA_pol3_finger"/>
    <property type="match status" value="1"/>
</dbReference>
<dbReference type="NCBIfam" id="TIGR00594">
    <property type="entry name" value="polc"/>
    <property type="match status" value="1"/>
</dbReference>
<dbReference type="FunFam" id="1.10.10.1600:FF:000001">
    <property type="entry name" value="DNA polymerase III subunit alpha"/>
    <property type="match status" value="1"/>
</dbReference>
<keyword evidence="12" id="KW-1185">Reference proteome</keyword>
<evidence type="ECO:0000256" key="3">
    <source>
        <dbReference type="ARBA" id="ARBA00019114"/>
    </source>
</evidence>
<evidence type="ECO:0000256" key="7">
    <source>
        <dbReference type="ARBA" id="ARBA00022705"/>
    </source>
</evidence>
<dbReference type="GO" id="GO:0008408">
    <property type="term" value="F:3'-5' exonuclease activity"/>
    <property type="evidence" value="ECO:0007669"/>
    <property type="project" value="InterPro"/>
</dbReference>
<dbReference type="AlphaFoldDB" id="A0A5N0TEY3"/>
<name>A0A5N0TEY3_9GAMM</name>
<organism evidence="11 12">
    <name type="scientific">Marinihelvus fidelis</name>
    <dbReference type="NCBI Taxonomy" id="2613842"/>
    <lineage>
        <taxon>Bacteria</taxon>
        <taxon>Pseudomonadati</taxon>
        <taxon>Pseudomonadota</taxon>
        <taxon>Gammaproteobacteria</taxon>
        <taxon>Chromatiales</taxon>
        <taxon>Wenzhouxiangellaceae</taxon>
        <taxon>Marinihelvus</taxon>
    </lineage>
</organism>
<dbReference type="InterPro" id="IPR029460">
    <property type="entry name" value="DNAPol_HHH"/>
</dbReference>
<comment type="caution">
    <text evidence="11">The sequence shown here is derived from an EMBL/GenBank/DDBJ whole genome shotgun (WGS) entry which is preliminary data.</text>
</comment>
<dbReference type="NCBIfam" id="NF004226">
    <property type="entry name" value="PRK05673.1"/>
    <property type="match status" value="1"/>
</dbReference>
<dbReference type="FunFam" id="1.10.150.870:FF:000001">
    <property type="entry name" value="DNA polymerase III subunit alpha"/>
    <property type="match status" value="1"/>
</dbReference>
<dbReference type="InterPro" id="IPR016195">
    <property type="entry name" value="Pol/histidinol_Pase-like"/>
</dbReference>
<dbReference type="GO" id="GO:0006260">
    <property type="term" value="P:DNA replication"/>
    <property type="evidence" value="ECO:0007669"/>
    <property type="project" value="UniProtKB-KW"/>
</dbReference>
<dbReference type="Pfam" id="PF02811">
    <property type="entry name" value="PHP"/>
    <property type="match status" value="1"/>
</dbReference>
<dbReference type="PANTHER" id="PTHR32294">
    <property type="entry name" value="DNA POLYMERASE III SUBUNIT ALPHA"/>
    <property type="match status" value="1"/>
</dbReference>
<sequence>MTDTFVHLHLHSEYSLVDSTLRLKPLIAKTRESGMPAVAITDQNNLFALVKFYRQAVAAGLKPIVGADVLLHNPDDPKHPSRLVLLAQDRGGYLNLCRLLSLGYLEGQEHGVPYLTREWVSAHAEGLIALSAAREGDIGMALLANHPKRARTLAAGWARDFPDRFYIEVQRTGREGEKLYEPLALALAAELQLPVVATNDVRFIDSADFEAHEARVCIREGRLLADKRREQRYSDQQYLKSPEEMQALFSDLPEALDNAVEIARRCNLELTFGEYFLPDFPTPEGESVNDFLRRVSAEGLAELLDTYGPSEGRTAEEYLERLETELDVIISMGFPGYFLIVADFIRWAKDNDVPVGPGRGSGAGSVVAWALGITGLDPLKYDLLFERFLNPERVSMPDFDVDFCMEKRDRVIDYVAQRYGRDQVSQIITYGTMAAKAVVRDAGRVLGHGYGFVDSIAKLVPLELGITLSKALEAEPELRRRYDEEEDTRAVLDLALSLEGLTRNAGKHAGGVVIAPSALTDFSPLFCEPGGGGVVTQFDKDDVESVGLVKFDFLGLRTLTIIDWATQTINARREAEGLEPLDLEALPLDDEVTFRLLRACQTTAVFQLESRGMKELIRKLQPDSFEEIIALVALFRPGPLESGMVDSYIKRKHGQEKVSVPHEKVRDILVPTNGVILYQEQVMQIAQEMAGYSLGDADILRRAMGKKKPEEMAKQREIFVNGSVERGIEEKTASFIFDQMETFAGYGFNKSHSAAYALISYQTGWLKAHYPADFMAAVLSADMDNTDKVGFMIDECRAMNLGVVPPDINRSMFPFTVIDDARIRYGLGALKGLGRSAIESIIAEREARGPFTDLPDFCDRVDLQKVNRRALETLVRSGAMDPLDADGNRARMLNALDTVLHAAEQSQRDREAGQSDMFGAASGESTGISVDIPDCPPWPELQRLFAEKEALGLFLTGHPTQVHQRDLERFTTCQLGKVGNLVPPNEEGRRGRAVEMTLGGLVAAQRRTNRGQFVTIEDHGGRVEVALFDDAFSRYADLLGKDEMVVVEGRVSADDFSGGYRMSASRVMSLAEAKSRFARGVSFSVQGPDEELPGLLASTFAPYRDGAGTVYVEYRNPRARASLQLGEEWRVRPCEELVAALGELDAVLAARLVY</sequence>
<dbReference type="InterPro" id="IPR011708">
    <property type="entry name" value="DNA_pol3_alpha_NTPase_dom"/>
</dbReference>
<dbReference type="InterPro" id="IPR041931">
    <property type="entry name" value="DNA_pol3_alpha_thumb_dom"/>
</dbReference>
<dbReference type="SUPFAM" id="SSF89550">
    <property type="entry name" value="PHP domain-like"/>
    <property type="match status" value="1"/>
</dbReference>
<evidence type="ECO:0000256" key="6">
    <source>
        <dbReference type="ARBA" id="ARBA00022695"/>
    </source>
</evidence>
<dbReference type="CDD" id="cd07433">
    <property type="entry name" value="PHP_PolIIIA_DnaE1"/>
    <property type="match status" value="1"/>
</dbReference>